<evidence type="ECO:0000313" key="3">
    <source>
        <dbReference type="EMBL" id="GAA2499962.1"/>
    </source>
</evidence>
<accession>A0ABP5ZM94</accession>
<reference evidence="4" key="1">
    <citation type="journal article" date="2019" name="Int. J. Syst. Evol. Microbiol.">
        <title>The Global Catalogue of Microorganisms (GCM) 10K type strain sequencing project: providing services to taxonomists for standard genome sequencing and annotation.</title>
        <authorList>
            <consortium name="The Broad Institute Genomics Platform"/>
            <consortium name="The Broad Institute Genome Sequencing Center for Infectious Disease"/>
            <person name="Wu L."/>
            <person name="Ma J."/>
        </authorList>
    </citation>
    <scope>NUCLEOTIDE SEQUENCE [LARGE SCALE GENOMIC DNA]</scope>
    <source>
        <strain evidence="4">JCM 5062</strain>
    </source>
</reference>
<name>A0ABP5ZM94_9ACTN</name>
<comment type="caution">
    <text evidence="3">The sequence shown here is derived from an EMBL/GenBank/DDBJ whole genome shotgun (WGS) entry which is preliminary data.</text>
</comment>
<dbReference type="InterPro" id="IPR000772">
    <property type="entry name" value="Ricin_B_lectin"/>
</dbReference>
<evidence type="ECO:0000256" key="1">
    <source>
        <dbReference type="SAM" id="MobiDB-lite"/>
    </source>
</evidence>
<protein>
    <recommendedName>
        <fullName evidence="2">Ricin B lectin domain-containing protein</fullName>
    </recommendedName>
</protein>
<dbReference type="EMBL" id="BAAASR010000018">
    <property type="protein sequence ID" value="GAA2499962.1"/>
    <property type="molecule type" value="Genomic_DNA"/>
</dbReference>
<evidence type="ECO:0000259" key="2">
    <source>
        <dbReference type="Pfam" id="PF14200"/>
    </source>
</evidence>
<gene>
    <name evidence="3" type="ORF">GCM10010393_35480</name>
</gene>
<dbReference type="PROSITE" id="PS50231">
    <property type="entry name" value="RICIN_B_LECTIN"/>
    <property type="match status" value="1"/>
</dbReference>
<feature type="domain" description="Ricin B lectin" evidence="2">
    <location>
        <begin position="24"/>
        <end position="76"/>
    </location>
</feature>
<dbReference type="Proteomes" id="UP001499942">
    <property type="component" value="Unassembled WGS sequence"/>
</dbReference>
<dbReference type="RefSeq" id="WP_344362125.1">
    <property type="nucleotide sequence ID" value="NZ_BAAASR010000018.1"/>
</dbReference>
<keyword evidence="4" id="KW-1185">Reference proteome</keyword>
<evidence type="ECO:0000313" key="4">
    <source>
        <dbReference type="Proteomes" id="UP001499942"/>
    </source>
</evidence>
<feature type="compositionally biased region" description="Basic residues" evidence="1">
    <location>
        <begin position="1"/>
        <end position="14"/>
    </location>
</feature>
<organism evidence="3 4">
    <name type="scientific">Streptomyces gobitricini</name>
    <dbReference type="NCBI Taxonomy" id="68211"/>
    <lineage>
        <taxon>Bacteria</taxon>
        <taxon>Bacillati</taxon>
        <taxon>Actinomycetota</taxon>
        <taxon>Actinomycetes</taxon>
        <taxon>Kitasatosporales</taxon>
        <taxon>Streptomycetaceae</taxon>
        <taxon>Streptomyces</taxon>
    </lineage>
</organism>
<feature type="region of interest" description="Disordered" evidence="1">
    <location>
        <begin position="1"/>
        <end position="25"/>
    </location>
</feature>
<proteinExistence type="predicted"/>
<dbReference type="Pfam" id="PF14200">
    <property type="entry name" value="RicinB_lectin_2"/>
    <property type="match status" value="1"/>
</dbReference>
<dbReference type="InterPro" id="IPR035992">
    <property type="entry name" value="Ricin_B-like_lectins"/>
</dbReference>
<sequence length="82" mass="9049">MPHRARVVRRRQRTRGPGACGSGANQQWQITPLADGEYRLTARHSGKCLTIAYDPVTAGPKGVQYTCQGTATHRWKRAGAPY</sequence>
<dbReference type="SUPFAM" id="SSF50370">
    <property type="entry name" value="Ricin B-like lectins"/>
    <property type="match status" value="1"/>
</dbReference>
<dbReference type="Gene3D" id="2.80.10.50">
    <property type="match status" value="1"/>
</dbReference>